<feature type="transmembrane region" description="Helical" evidence="7">
    <location>
        <begin position="737"/>
        <end position="756"/>
    </location>
</feature>
<dbReference type="EMBL" id="LMWW01000068">
    <property type="protein sequence ID" value="KUN76150.1"/>
    <property type="molecule type" value="Genomic_DNA"/>
</dbReference>
<evidence type="ECO:0000259" key="8">
    <source>
        <dbReference type="PROSITE" id="PS50011"/>
    </source>
</evidence>
<evidence type="ECO:0000313" key="9">
    <source>
        <dbReference type="EMBL" id="KUN76150.1"/>
    </source>
</evidence>
<gene>
    <name evidence="9" type="ORF">AQJ64_39130</name>
</gene>
<feature type="region of interest" description="Disordered" evidence="6">
    <location>
        <begin position="768"/>
        <end position="818"/>
    </location>
</feature>
<feature type="region of interest" description="Disordered" evidence="6">
    <location>
        <begin position="317"/>
        <end position="338"/>
    </location>
</feature>
<dbReference type="InterPro" id="IPR011009">
    <property type="entry name" value="Kinase-like_dom_sf"/>
</dbReference>
<evidence type="ECO:0000256" key="2">
    <source>
        <dbReference type="ARBA" id="ARBA00022679"/>
    </source>
</evidence>
<keyword evidence="4" id="KW-0418">Kinase</keyword>
<keyword evidence="3" id="KW-0547">Nucleotide-binding</keyword>
<feature type="compositionally biased region" description="Acidic residues" evidence="6">
    <location>
        <begin position="1"/>
        <end position="10"/>
    </location>
</feature>
<evidence type="ECO:0000256" key="5">
    <source>
        <dbReference type="ARBA" id="ARBA00022840"/>
    </source>
</evidence>
<dbReference type="OrthoDB" id="5492697at2"/>
<keyword evidence="7" id="KW-1133">Transmembrane helix</keyword>
<evidence type="ECO:0000256" key="4">
    <source>
        <dbReference type="ARBA" id="ARBA00022777"/>
    </source>
</evidence>
<feature type="compositionally biased region" description="Pro residues" evidence="6">
    <location>
        <begin position="795"/>
        <end position="809"/>
    </location>
</feature>
<dbReference type="AlphaFoldDB" id="A0A101SLD9"/>
<feature type="compositionally biased region" description="Low complexity" evidence="6">
    <location>
        <begin position="772"/>
        <end position="794"/>
    </location>
</feature>
<dbReference type="SUPFAM" id="SSF56112">
    <property type="entry name" value="Protein kinase-like (PK-like)"/>
    <property type="match status" value="1"/>
</dbReference>
<dbReference type="RefSeq" id="WP_059203407.1">
    <property type="nucleotide sequence ID" value="NZ_JBIRRP010000021.1"/>
</dbReference>
<dbReference type="PANTHER" id="PTHR24351">
    <property type="entry name" value="RIBOSOMAL PROTEIN S6 KINASE"/>
    <property type="match status" value="1"/>
</dbReference>
<sequence length="818" mass="88805">MTFPVGDDDLVPPTLFEPPDGGGVPAPDPRGNPIELPPCLAGRFQPREQLPRRGEQTVHRAAEEGRSAELRAAVFRVLCQDGGGERIVKWYHPDAAPDPEVTAVLSRGPLHEGLSYVLEAGADRGAPFHVLPSHGTTDLATRLRDHPGPLPAADIERIVARLHGALAALHTAGVVHRDLKPSNLVVGDLKDPAGSVVLIDFGISAAGPFPCQARRGWAGTPGYASPQAQLMTAMVRPADDWWSLGIVVAEAALGRHPVPHHETASVMDAVHRGDIDLGGIRDPRVRLLCEGLLTWDDKGRWGADEVRRWLRRESPRVVREGPRPRPGGRPDAAPETPRFEHAGLSFGTTAELGEVFDADWPAMIRRLSRSKGREQLADWLAHFRPHQDTGRAEALDDLLGRLRGSRRGPDTATLIDLIGWMAPHQEPGCRGIPLGMGDLTAFARRAAAGDRSCVSVMTELYAHDQHLLRRLALRRGGEELTHVADRWQAHHRQWARATARLSEIPELRENRDDLRAATADGPVLAAELLQLAADPRAVTLALRSGLRTALDALPARVPWFTRLAEEAAEPVPLLLALRLRPLAEAQALQTRRAQEERRQLVAIGRRAEHTRLVRRRLELPVVLGRAAGGALLLFFPHAFLVGLADVYGWAPQSTVLIAWLLSVPSLAALLVVECWTAWYVGPWYHPRFSVMGLLTRRALPLTRRIGRRGWRRYLWAGVGAAALVGTVAGTFFLAVWIWPAGTVLALLVSAVLRARAWRHYQADARSGGPLTPAAGPRGAVPGARRPAEPASSTPAPSPAPFPSPSPSPSPGSRAGGLA</sequence>
<reference evidence="9 10" key="1">
    <citation type="submission" date="2015-10" db="EMBL/GenBank/DDBJ databases">
        <title>Draft genome sequence of Streptomyces griseoruber DSM 40281, type strain for the species Streptomyces griseoruber.</title>
        <authorList>
            <person name="Ruckert C."/>
            <person name="Winkler A."/>
            <person name="Kalinowski J."/>
            <person name="Kampfer P."/>
            <person name="Glaeser S."/>
        </authorList>
    </citation>
    <scope>NUCLEOTIDE SEQUENCE [LARGE SCALE GENOMIC DNA]</scope>
    <source>
        <strain evidence="9 10">DSM 40281</strain>
    </source>
</reference>
<keyword evidence="7" id="KW-0472">Membrane</keyword>
<dbReference type="InterPro" id="IPR000719">
    <property type="entry name" value="Prot_kinase_dom"/>
</dbReference>
<accession>A0A101SLD9</accession>
<evidence type="ECO:0000256" key="6">
    <source>
        <dbReference type="SAM" id="MobiDB-lite"/>
    </source>
</evidence>
<feature type="transmembrane region" description="Helical" evidence="7">
    <location>
        <begin position="622"/>
        <end position="644"/>
    </location>
</feature>
<keyword evidence="2" id="KW-0808">Transferase</keyword>
<dbReference type="PROSITE" id="PS00108">
    <property type="entry name" value="PROTEIN_KINASE_ST"/>
    <property type="match status" value="1"/>
</dbReference>
<dbReference type="SMART" id="SM00220">
    <property type="entry name" value="S_TKc"/>
    <property type="match status" value="1"/>
</dbReference>
<keyword evidence="10" id="KW-1185">Reference proteome</keyword>
<comment type="caution">
    <text evidence="9">The sequence shown here is derived from an EMBL/GenBank/DDBJ whole genome shotgun (WGS) entry which is preliminary data.</text>
</comment>
<organism evidence="9 10">
    <name type="scientific">Streptomyces griseoruber</name>
    <dbReference type="NCBI Taxonomy" id="1943"/>
    <lineage>
        <taxon>Bacteria</taxon>
        <taxon>Bacillati</taxon>
        <taxon>Actinomycetota</taxon>
        <taxon>Actinomycetes</taxon>
        <taxon>Kitasatosporales</taxon>
        <taxon>Streptomycetaceae</taxon>
        <taxon>Streptomyces</taxon>
    </lineage>
</organism>
<dbReference type="GO" id="GO:0004674">
    <property type="term" value="F:protein serine/threonine kinase activity"/>
    <property type="evidence" value="ECO:0007669"/>
    <property type="project" value="UniProtKB-KW"/>
</dbReference>
<dbReference type="Pfam" id="PF00069">
    <property type="entry name" value="Pkinase"/>
    <property type="match status" value="1"/>
</dbReference>
<name>A0A101SLD9_9ACTN</name>
<dbReference type="Proteomes" id="UP000052982">
    <property type="component" value="Unassembled WGS sequence"/>
</dbReference>
<feature type="transmembrane region" description="Helical" evidence="7">
    <location>
        <begin position="656"/>
        <end position="681"/>
    </location>
</feature>
<evidence type="ECO:0000256" key="3">
    <source>
        <dbReference type="ARBA" id="ARBA00022741"/>
    </source>
</evidence>
<feature type="domain" description="Protein kinase" evidence="8">
    <location>
        <begin position="44"/>
        <end position="310"/>
    </location>
</feature>
<keyword evidence="5" id="KW-0067">ATP-binding</keyword>
<evidence type="ECO:0000313" key="10">
    <source>
        <dbReference type="Proteomes" id="UP000052982"/>
    </source>
</evidence>
<dbReference type="PROSITE" id="PS50011">
    <property type="entry name" value="PROTEIN_KINASE_DOM"/>
    <property type="match status" value="1"/>
</dbReference>
<protein>
    <recommendedName>
        <fullName evidence="8">Protein kinase domain-containing protein</fullName>
    </recommendedName>
</protein>
<keyword evidence="1" id="KW-0723">Serine/threonine-protein kinase</keyword>
<dbReference type="STRING" id="1943.AQJ64_39130"/>
<evidence type="ECO:0000256" key="1">
    <source>
        <dbReference type="ARBA" id="ARBA00022527"/>
    </source>
</evidence>
<proteinExistence type="predicted"/>
<feature type="region of interest" description="Disordered" evidence="6">
    <location>
        <begin position="1"/>
        <end position="32"/>
    </location>
</feature>
<keyword evidence="7" id="KW-0812">Transmembrane</keyword>
<dbReference type="InterPro" id="IPR008271">
    <property type="entry name" value="Ser/Thr_kinase_AS"/>
</dbReference>
<evidence type="ECO:0000256" key="7">
    <source>
        <dbReference type="SAM" id="Phobius"/>
    </source>
</evidence>
<dbReference type="GO" id="GO:0005524">
    <property type="term" value="F:ATP binding"/>
    <property type="evidence" value="ECO:0007669"/>
    <property type="project" value="UniProtKB-KW"/>
</dbReference>
<dbReference type="Gene3D" id="1.10.510.10">
    <property type="entry name" value="Transferase(Phosphotransferase) domain 1"/>
    <property type="match status" value="1"/>
</dbReference>